<dbReference type="CDD" id="cd00002">
    <property type="entry name" value="YbaK_deacylase"/>
    <property type="match status" value="1"/>
</dbReference>
<evidence type="ECO:0000259" key="5">
    <source>
        <dbReference type="Pfam" id="PF04073"/>
    </source>
</evidence>
<dbReference type="GO" id="GO:0016829">
    <property type="term" value="F:lyase activity"/>
    <property type="evidence" value="ECO:0007669"/>
    <property type="project" value="UniProtKB-KW"/>
</dbReference>
<keyword evidence="2 4" id="KW-0648">Protein biosynthesis</keyword>
<dbReference type="EC" id="4.2.-.-" evidence="4"/>
<comment type="caution">
    <text evidence="6">The sequence shown here is derived from an EMBL/GenBank/DDBJ whole genome shotgun (WGS) entry which is preliminary data.</text>
</comment>
<dbReference type="SUPFAM" id="SSF55826">
    <property type="entry name" value="YbaK/ProRS associated domain"/>
    <property type="match status" value="1"/>
</dbReference>
<accession>A0A845LEG1</accession>
<dbReference type="Pfam" id="PF04073">
    <property type="entry name" value="tRNA_edit"/>
    <property type="match status" value="1"/>
</dbReference>
<dbReference type="GO" id="GO:0006412">
    <property type="term" value="P:translation"/>
    <property type="evidence" value="ECO:0007669"/>
    <property type="project" value="UniProtKB-KW"/>
</dbReference>
<dbReference type="GO" id="GO:0002161">
    <property type="term" value="F:aminoacyl-tRNA deacylase activity"/>
    <property type="evidence" value="ECO:0007669"/>
    <property type="project" value="InterPro"/>
</dbReference>
<dbReference type="OrthoDB" id="9809296at2"/>
<evidence type="ECO:0000256" key="1">
    <source>
        <dbReference type="ARBA" id="ARBA00009798"/>
    </source>
</evidence>
<dbReference type="AlphaFoldDB" id="A0A845LEG1"/>
<name>A0A845LEG1_9FIRM</name>
<gene>
    <name evidence="6" type="primary">ybaK</name>
    <name evidence="6" type="ORF">GTO91_16510</name>
</gene>
<evidence type="ECO:0000256" key="2">
    <source>
        <dbReference type="ARBA" id="ARBA00022917"/>
    </source>
</evidence>
<dbReference type="InterPro" id="IPR004369">
    <property type="entry name" value="Prolyl-tRNA_editing_YbaK/EbsC"/>
</dbReference>
<reference evidence="6 7" key="1">
    <citation type="submission" date="2020-01" db="EMBL/GenBank/DDBJ databases">
        <title>Whole-genome sequence of Heliobacterium undosum DSM 13378.</title>
        <authorList>
            <person name="Kyndt J.A."/>
            <person name="Meyer T.E."/>
        </authorList>
    </citation>
    <scope>NUCLEOTIDE SEQUENCE [LARGE SCALE GENOMIC DNA]</scope>
    <source>
        <strain evidence="6 7">DSM 13378</strain>
    </source>
</reference>
<dbReference type="Gene3D" id="3.90.960.10">
    <property type="entry name" value="YbaK/aminoacyl-tRNA synthetase-associated domain"/>
    <property type="match status" value="1"/>
</dbReference>
<evidence type="ECO:0000256" key="4">
    <source>
        <dbReference type="PIRNR" id="PIRNR006181"/>
    </source>
</evidence>
<dbReference type="InterPro" id="IPR036754">
    <property type="entry name" value="YbaK/aa-tRNA-synt-asso_dom_sf"/>
</dbReference>
<proteinExistence type="inferred from homology"/>
<feature type="domain" description="YbaK/aminoacyl-tRNA synthetase-associated" evidence="5">
    <location>
        <begin position="31"/>
        <end position="146"/>
    </location>
</feature>
<sequence>MVQKTNAARLLDQLKITYELIEYEVDEAGLSAVSVAKKINLPIKQVYKTLVARGDKTGVILACIPGDYELDLKALASLSGNKKVDTVPLKEVQPLTGYVRGGVSPVGTKKKYPLYVDERIESVERVSISAGVRGCQMVLSPADLLRATGGRCGNISRSN</sequence>
<dbReference type="PANTHER" id="PTHR30411">
    <property type="entry name" value="CYTOPLASMIC PROTEIN"/>
    <property type="match status" value="1"/>
</dbReference>
<dbReference type="EMBL" id="WXEY01000032">
    <property type="protein sequence ID" value="MZP31311.1"/>
    <property type="molecule type" value="Genomic_DNA"/>
</dbReference>
<evidence type="ECO:0000256" key="3">
    <source>
        <dbReference type="ARBA" id="ARBA00023239"/>
    </source>
</evidence>
<dbReference type="PIRSF" id="PIRSF006181">
    <property type="entry name" value="EbsC_YbaK"/>
    <property type="match status" value="1"/>
</dbReference>
<keyword evidence="3 4" id="KW-0456">Lyase</keyword>
<protein>
    <recommendedName>
        <fullName evidence="4">Cys-tRNA(Pro)/Cys-tRNA(Cys) deacylase</fullName>
        <ecNumber evidence="4">4.2.-.-</ecNumber>
    </recommendedName>
</protein>
<evidence type="ECO:0000313" key="7">
    <source>
        <dbReference type="Proteomes" id="UP000463470"/>
    </source>
</evidence>
<dbReference type="NCBIfam" id="TIGR00011">
    <property type="entry name" value="YbaK_EbsC"/>
    <property type="match status" value="1"/>
</dbReference>
<dbReference type="InterPro" id="IPR007214">
    <property type="entry name" value="YbaK/aa-tRNA-synth-assoc-dom"/>
</dbReference>
<dbReference type="Proteomes" id="UP000463470">
    <property type="component" value="Unassembled WGS sequence"/>
</dbReference>
<dbReference type="PANTHER" id="PTHR30411:SF0">
    <property type="entry name" value="CYS-TRNA(PRO)_CYS-TRNA(CYS) DEACYLASE YBAK"/>
    <property type="match status" value="1"/>
</dbReference>
<comment type="similarity">
    <text evidence="1 4">Belongs to the prolyl-tRNA editing family. YbaK/EbsC subfamily.</text>
</comment>
<organism evidence="6 7">
    <name type="scientific">Heliomicrobium undosum</name>
    <dbReference type="NCBI Taxonomy" id="121734"/>
    <lineage>
        <taxon>Bacteria</taxon>
        <taxon>Bacillati</taxon>
        <taxon>Bacillota</taxon>
        <taxon>Clostridia</taxon>
        <taxon>Eubacteriales</taxon>
        <taxon>Heliobacteriaceae</taxon>
        <taxon>Heliomicrobium</taxon>
    </lineage>
</organism>
<evidence type="ECO:0000313" key="6">
    <source>
        <dbReference type="EMBL" id="MZP31311.1"/>
    </source>
</evidence>
<dbReference type="RefSeq" id="WP_161259828.1">
    <property type="nucleotide sequence ID" value="NZ_WXEY01000032.1"/>
</dbReference>
<keyword evidence="7" id="KW-1185">Reference proteome</keyword>